<keyword evidence="3" id="KW-0540">Nuclease</keyword>
<evidence type="ECO:0000313" key="5">
    <source>
        <dbReference type="EMBL" id="JAG01840.1"/>
    </source>
</evidence>
<keyword evidence="1" id="KW-0808">Transferase</keyword>
<dbReference type="InterPro" id="IPR050951">
    <property type="entry name" value="Retrovirus_Pol_polyprotein"/>
</dbReference>
<organism evidence="5">
    <name type="scientific">Lygus hesperus</name>
    <name type="common">Western plant bug</name>
    <dbReference type="NCBI Taxonomy" id="30085"/>
    <lineage>
        <taxon>Eukaryota</taxon>
        <taxon>Metazoa</taxon>
        <taxon>Ecdysozoa</taxon>
        <taxon>Arthropoda</taxon>
        <taxon>Hexapoda</taxon>
        <taxon>Insecta</taxon>
        <taxon>Pterygota</taxon>
        <taxon>Neoptera</taxon>
        <taxon>Paraneoptera</taxon>
        <taxon>Hemiptera</taxon>
        <taxon>Heteroptera</taxon>
        <taxon>Panheteroptera</taxon>
        <taxon>Cimicomorpha</taxon>
        <taxon>Miridae</taxon>
        <taxon>Mirini</taxon>
        <taxon>Lygus</taxon>
    </lineage>
</organism>
<dbReference type="InterPro" id="IPR021109">
    <property type="entry name" value="Peptidase_aspartic_dom_sf"/>
</dbReference>
<reference evidence="5" key="1">
    <citation type="journal article" date="2014" name="PLoS ONE">
        <title>Transcriptome-Based Identification of ABC Transporters in the Western Tarnished Plant Bug Lygus hesperus.</title>
        <authorList>
            <person name="Hull J.J."/>
            <person name="Chaney K."/>
            <person name="Geib S.M."/>
            <person name="Fabrick J.A."/>
            <person name="Brent C.S."/>
            <person name="Walsh D."/>
            <person name="Lavine L.C."/>
        </authorList>
    </citation>
    <scope>NUCLEOTIDE SEQUENCE</scope>
</reference>
<evidence type="ECO:0000256" key="4">
    <source>
        <dbReference type="ARBA" id="ARBA00022759"/>
    </source>
</evidence>
<dbReference type="AlphaFoldDB" id="A0A0A9WAG3"/>
<evidence type="ECO:0000256" key="1">
    <source>
        <dbReference type="ARBA" id="ARBA00022679"/>
    </source>
</evidence>
<keyword evidence="2" id="KW-0548">Nucleotidyltransferase</keyword>
<keyword evidence="4" id="KW-0378">Hydrolase</keyword>
<gene>
    <name evidence="5" type="ORF">CM83_94</name>
</gene>
<proteinExistence type="predicted"/>
<dbReference type="GO" id="GO:0004519">
    <property type="term" value="F:endonuclease activity"/>
    <property type="evidence" value="ECO:0007669"/>
    <property type="project" value="UniProtKB-KW"/>
</dbReference>
<dbReference type="EMBL" id="GBHO01041764">
    <property type="protein sequence ID" value="JAG01840.1"/>
    <property type="molecule type" value="Transcribed_RNA"/>
</dbReference>
<dbReference type="SUPFAM" id="SSF56672">
    <property type="entry name" value="DNA/RNA polymerases"/>
    <property type="match status" value="1"/>
</dbReference>
<sequence length="203" mass="22692">LDSDKDWFEAIELPQRNRVVFKLDTGAQCNVIPVTIAEKSDLVIGPSSVRSLVCFDNKTIPVLGETTAEISTRKNIKSQLKFLIIKEGHQPILGRSACENLGFIRRILTVTNLNDPVLFDGIGCLNNYEYELDSVQNPIFKIHPPRRVPHSLRDSVKQELDQMVSNKIITPTNEPTPCVSPMVVVKQHGKIRICTDPSDSTDS</sequence>
<evidence type="ECO:0000256" key="3">
    <source>
        <dbReference type="ARBA" id="ARBA00022722"/>
    </source>
</evidence>
<dbReference type="PANTHER" id="PTHR37984:SF5">
    <property type="entry name" value="PROTEIN NYNRIN-LIKE"/>
    <property type="match status" value="1"/>
</dbReference>
<dbReference type="GO" id="GO:0071897">
    <property type="term" value="P:DNA biosynthetic process"/>
    <property type="evidence" value="ECO:0007669"/>
    <property type="project" value="UniProtKB-ARBA"/>
</dbReference>
<dbReference type="Gene3D" id="3.10.10.10">
    <property type="entry name" value="HIV Type 1 Reverse Transcriptase, subunit A, domain 1"/>
    <property type="match status" value="1"/>
</dbReference>
<keyword evidence="4" id="KW-0255">Endonuclease</keyword>
<dbReference type="PANTHER" id="PTHR37984">
    <property type="entry name" value="PROTEIN CBG26694"/>
    <property type="match status" value="1"/>
</dbReference>
<name>A0A0A9WAG3_LYGHE</name>
<dbReference type="CDD" id="cd05481">
    <property type="entry name" value="retropepsin_like_LTR_1"/>
    <property type="match status" value="1"/>
</dbReference>
<dbReference type="GO" id="GO:0016779">
    <property type="term" value="F:nucleotidyltransferase activity"/>
    <property type="evidence" value="ECO:0007669"/>
    <property type="project" value="UniProtKB-KW"/>
</dbReference>
<reference evidence="5" key="2">
    <citation type="submission" date="2014-07" db="EMBL/GenBank/DDBJ databases">
        <authorList>
            <person name="Hull J."/>
        </authorList>
    </citation>
    <scope>NUCLEOTIDE SEQUENCE</scope>
</reference>
<accession>A0A0A9WAG3</accession>
<protein>
    <submittedName>
        <fullName evidence="5">Uncharacterized protein K02A2.6</fullName>
    </submittedName>
</protein>
<evidence type="ECO:0000256" key="2">
    <source>
        <dbReference type="ARBA" id="ARBA00022695"/>
    </source>
</evidence>
<feature type="non-terminal residue" evidence="5">
    <location>
        <position position="1"/>
    </location>
</feature>
<dbReference type="SUPFAM" id="SSF50630">
    <property type="entry name" value="Acid proteases"/>
    <property type="match status" value="1"/>
</dbReference>
<dbReference type="InterPro" id="IPR043502">
    <property type="entry name" value="DNA/RNA_pol_sf"/>
</dbReference>